<dbReference type="AlphaFoldDB" id="A0A368JVY0"/>
<dbReference type="PANTHER" id="PTHR43415:SF3">
    <property type="entry name" value="GNAT-FAMILY ACETYLTRANSFERASE"/>
    <property type="match status" value="1"/>
</dbReference>
<gene>
    <name evidence="2" type="ORF">DUT91_24915</name>
</gene>
<dbReference type="PROSITE" id="PS51186">
    <property type="entry name" value="GNAT"/>
    <property type="match status" value="1"/>
</dbReference>
<dbReference type="InterPro" id="IPR000182">
    <property type="entry name" value="GNAT_dom"/>
</dbReference>
<dbReference type="Pfam" id="PF00583">
    <property type="entry name" value="Acetyltransf_1"/>
    <property type="match status" value="1"/>
</dbReference>
<keyword evidence="2" id="KW-0808">Transferase</keyword>
<dbReference type="Gene3D" id="3.40.630.30">
    <property type="match status" value="1"/>
</dbReference>
<dbReference type="SUPFAM" id="SSF55729">
    <property type="entry name" value="Acyl-CoA N-acyltransferases (Nat)"/>
    <property type="match status" value="1"/>
</dbReference>
<evidence type="ECO:0000313" key="2">
    <source>
        <dbReference type="EMBL" id="RCS21326.1"/>
    </source>
</evidence>
<dbReference type="InterPro" id="IPR016181">
    <property type="entry name" value="Acyl_CoA_acyltransferase"/>
</dbReference>
<protein>
    <submittedName>
        <fullName evidence="2">GNAT family N-acetyltransferase</fullName>
    </submittedName>
</protein>
<dbReference type="CDD" id="cd04301">
    <property type="entry name" value="NAT_SF"/>
    <property type="match status" value="1"/>
</dbReference>
<dbReference type="EMBL" id="QOZG01000075">
    <property type="protein sequence ID" value="RCS21326.1"/>
    <property type="molecule type" value="Genomic_DNA"/>
</dbReference>
<dbReference type="PANTHER" id="PTHR43415">
    <property type="entry name" value="SPERMIDINE N(1)-ACETYLTRANSFERASE"/>
    <property type="match status" value="1"/>
</dbReference>
<reference evidence="2 3" key="1">
    <citation type="submission" date="2018-07" db="EMBL/GenBank/DDBJ databases">
        <title>The draft genome of Phyllobacterium salinisoli.</title>
        <authorList>
            <person name="Liu L."/>
            <person name="Li L."/>
            <person name="Zhang X."/>
            <person name="Liang L."/>
        </authorList>
    </citation>
    <scope>NUCLEOTIDE SEQUENCE [LARGE SCALE GENOMIC DNA]</scope>
    <source>
        <strain evidence="2 3">LLAN61</strain>
    </source>
</reference>
<sequence>MPPEKDTPPEPKFSIHDVVIRGSRPQDAEAITEVLNLPGVRYGTLRQPFQSVERTRNYIESASPSDILVCAEWHGRIIGSAGLHRKTGRQHHVATFGIGVHDEFAGKGVGTVLLGTLIDTADKWHDIRRIELDVFVDNTPAIRLYEKFGFVHEGTLRQNAYRNGEYVDAHFMARLR</sequence>
<proteinExistence type="predicted"/>
<accession>A0A368JVY0</accession>
<name>A0A368JVY0_9HYPH</name>
<organism evidence="2 3">
    <name type="scientific">Phyllobacterium salinisoli</name>
    <dbReference type="NCBI Taxonomy" id="1899321"/>
    <lineage>
        <taxon>Bacteria</taxon>
        <taxon>Pseudomonadati</taxon>
        <taxon>Pseudomonadota</taxon>
        <taxon>Alphaproteobacteria</taxon>
        <taxon>Hyphomicrobiales</taxon>
        <taxon>Phyllobacteriaceae</taxon>
        <taxon>Phyllobacterium</taxon>
    </lineage>
</organism>
<keyword evidence="3" id="KW-1185">Reference proteome</keyword>
<evidence type="ECO:0000259" key="1">
    <source>
        <dbReference type="PROSITE" id="PS51186"/>
    </source>
</evidence>
<comment type="caution">
    <text evidence="2">The sequence shown here is derived from an EMBL/GenBank/DDBJ whole genome shotgun (WGS) entry which is preliminary data.</text>
</comment>
<dbReference type="GO" id="GO:0016747">
    <property type="term" value="F:acyltransferase activity, transferring groups other than amino-acyl groups"/>
    <property type="evidence" value="ECO:0007669"/>
    <property type="project" value="InterPro"/>
</dbReference>
<dbReference type="RefSeq" id="WP_114443043.1">
    <property type="nucleotide sequence ID" value="NZ_QOZG01000075.1"/>
</dbReference>
<dbReference type="Proteomes" id="UP000253420">
    <property type="component" value="Unassembled WGS sequence"/>
</dbReference>
<feature type="domain" description="N-acetyltransferase" evidence="1">
    <location>
        <begin position="18"/>
        <end position="173"/>
    </location>
</feature>
<evidence type="ECO:0000313" key="3">
    <source>
        <dbReference type="Proteomes" id="UP000253420"/>
    </source>
</evidence>
<dbReference type="OrthoDB" id="336415at2"/>